<evidence type="ECO:0000256" key="17">
    <source>
        <dbReference type="SAM" id="Phobius"/>
    </source>
</evidence>
<dbReference type="GO" id="GO:0030247">
    <property type="term" value="F:polysaccharide binding"/>
    <property type="evidence" value="ECO:0007669"/>
    <property type="project" value="InterPro"/>
</dbReference>
<dbReference type="Gene3D" id="3.30.200.20">
    <property type="entry name" value="Phosphorylase Kinase, domain 1"/>
    <property type="match status" value="1"/>
</dbReference>
<proteinExistence type="predicted"/>
<evidence type="ECO:0000256" key="6">
    <source>
        <dbReference type="ARBA" id="ARBA00022729"/>
    </source>
</evidence>
<evidence type="ECO:0000313" key="20">
    <source>
        <dbReference type="EMBL" id="KAG8499897.1"/>
    </source>
</evidence>
<comment type="catalytic activity">
    <reaction evidence="14">
        <text>L-seryl-[protein] + ATP = O-phospho-L-seryl-[protein] + ADP + H(+)</text>
        <dbReference type="Rhea" id="RHEA:17989"/>
        <dbReference type="Rhea" id="RHEA-COMP:9863"/>
        <dbReference type="Rhea" id="RHEA-COMP:11604"/>
        <dbReference type="ChEBI" id="CHEBI:15378"/>
        <dbReference type="ChEBI" id="CHEBI:29999"/>
        <dbReference type="ChEBI" id="CHEBI:30616"/>
        <dbReference type="ChEBI" id="CHEBI:83421"/>
        <dbReference type="ChEBI" id="CHEBI:456216"/>
    </reaction>
</comment>
<dbReference type="FunFam" id="1.10.510.10:FF:000084">
    <property type="entry name" value="Wall-associated receptor kinase 2"/>
    <property type="match status" value="1"/>
</dbReference>
<dbReference type="InterPro" id="IPR000719">
    <property type="entry name" value="Prot_kinase_dom"/>
</dbReference>
<evidence type="ECO:0000256" key="15">
    <source>
        <dbReference type="ARBA" id="ARBA00047951"/>
    </source>
</evidence>
<accession>A0A8J6D624</accession>
<keyword evidence="10 17" id="KW-1133">Transmembrane helix</keyword>
<dbReference type="SMART" id="SM00220">
    <property type="entry name" value="S_TKc"/>
    <property type="match status" value="1"/>
</dbReference>
<evidence type="ECO:0000256" key="5">
    <source>
        <dbReference type="ARBA" id="ARBA00022692"/>
    </source>
</evidence>
<dbReference type="InterPro" id="IPR025287">
    <property type="entry name" value="WAK_GUB"/>
</dbReference>
<dbReference type="EMBL" id="JAHUZN010000003">
    <property type="protein sequence ID" value="KAG8499897.1"/>
    <property type="molecule type" value="Genomic_DNA"/>
</dbReference>
<comment type="catalytic activity">
    <reaction evidence="15">
        <text>L-threonyl-[protein] + ATP = O-phospho-L-threonyl-[protein] + ADP + H(+)</text>
        <dbReference type="Rhea" id="RHEA:46608"/>
        <dbReference type="Rhea" id="RHEA-COMP:11060"/>
        <dbReference type="Rhea" id="RHEA-COMP:11605"/>
        <dbReference type="ChEBI" id="CHEBI:15378"/>
        <dbReference type="ChEBI" id="CHEBI:30013"/>
        <dbReference type="ChEBI" id="CHEBI:30616"/>
        <dbReference type="ChEBI" id="CHEBI:61977"/>
        <dbReference type="ChEBI" id="CHEBI:456216"/>
    </reaction>
</comment>
<dbReference type="Pfam" id="PF00069">
    <property type="entry name" value="Pkinase"/>
    <property type="match status" value="1"/>
</dbReference>
<gene>
    <name evidence="20" type="ORF">CXB51_006322</name>
</gene>
<evidence type="ECO:0000256" key="11">
    <source>
        <dbReference type="ARBA" id="ARBA00023136"/>
    </source>
</evidence>
<evidence type="ECO:0000256" key="9">
    <source>
        <dbReference type="ARBA" id="ARBA00022840"/>
    </source>
</evidence>
<keyword evidence="6 18" id="KW-0732">Signal</keyword>
<evidence type="ECO:0000256" key="12">
    <source>
        <dbReference type="ARBA" id="ARBA00023157"/>
    </source>
</evidence>
<dbReference type="PROSITE" id="PS50011">
    <property type="entry name" value="PROTEIN_KINASE_DOM"/>
    <property type="match status" value="1"/>
</dbReference>
<feature type="transmembrane region" description="Helical" evidence="17">
    <location>
        <begin position="536"/>
        <end position="559"/>
    </location>
</feature>
<name>A0A8J6D624_9ROSI</name>
<evidence type="ECO:0000256" key="4">
    <source>
        <dbReference type="ARBA" id="ARBA00022679"/>
    </source>
</evidence>
<dbReference type="Proteomes" id="UP000701853">
    <property type="component" value="Chromosome 3"/>
</dbReference>
<evidence type="ECO:0000256" key="2">
    <source>
        <dbReference type="ARBA" id="ARBA00022527"/>
    </source>
</evidence>
<evidence type="ECO:0000259" key="19">
    <source>
        <dbReference type="PROSITE" id="PS50011"/>
    </source>
</evidence>
<dbReference type="Pfam" id="PF13947">
    <property type="entry name" value="GUB_WAK_bind"/>
    <property type="match status" value="1"/>
</dbReference>
<dbReference type="FunFam" id="3.30.200.20:FF:000043">
    <property type="entry name" value="Wall-associated receptor kinase 2"/>
    <property type="match status" value="1"/>
</dbReference>
<organism evidence="20 21">
    <name type="scientific">Gossypium anomalum</name>
    <dbReference type="NCBI Taxonomy" id="47600"/>
    <lineage>
        <taxon>Eukaryota</taxon>
        <taxon>Viridiplantae</taxon>
        <taxon>Streptophyta</taxon>
        <taxon>Embryophyta</taxon>
        <taxon>Tracheophyta</taxon>
        <taxon>Spermatophyta</taxon>
        <taxon>Magnoliopsida</taxon>
        <taxon>eudicotyledons</taxon>
        <taxon>Gunneridae</taxon>
        <taxon>Pentapetalae</taxon>
        <taxon>rosids</taxon>
        <taxon>malvids</taxon>
        <taxon>Malvales</taxon>
        <taxon>Malvaceae</taxon>
        <taxon>Malvoideae</taxon>
        <taxon>Gossypium</taxon>
    </lineage>
</organism>
<evidence type="ECO:0000256" key="8">
    <source>
        <dbReference type="ARBA" id="ARBA00022777"/>
    </source>
</evidence>
<keyword evidence="2" id="KW-0723">Serine/threonine-protein kinase</keyword>
<dbReference type="InterPro" id="IPR008271">
    <property type="entry name" value="Ser/Thr_kinase_AS"/>
</dbReference>
<dbReference type="SUPFAM" id="SSF56112">
    <property type="entry name" value="Protein kinase-like (PK-like)"/>
    <property type="match status" value="1"/>
</dbReference>
<evidence type="ECO:0000256" key="7">
    <source>
        <dbReference type="ARBA" id="ARBA00022741"/>
    </source>
</evidence>
<comment type="caution">
    <text evidence="20">The sequence shown here is derived from an EMBL/GenBank/DDBJ whole genome shotgun (WGS) entry which is preliminary data.</text>
</comment>
<dbReference type="GO" id="GO:0005524">
    <property type="term" value="F:ATP binding"/>
    <property type="evidence" value="ECO:0007669"/>
    <property type="project" value="UniProtKB-KW"/>
</dbReference>
<dbReference type="GO" id="GO:0004674">
    <property type="term" value="F:protein serine/threonine kinase activity"/>
    <property type="evidence" value="ECO:0007669"/>
    <property type="project" value="UniProtKB-KW"/>
</dbReference>
<feature type="domain" description="Protein kinase" evidence="19">
    <location>
        <begin position="612"/>
        <end position="891"/>
    </location>
</feature>
<keyword evidence="11 17" id="KW-0472">Membrane</keyword>
<keyword evidence="9" id="KW-0067">ATP-binding</keyword>
<dbReference type="AlphaFoldDB" id="A0A8J6D624"/>
<dbReference type="PANTHER" id="PTHR27005:SF521">
    <property type="entry name" value="WALL-ASSOCIATED RECEPTOR KINASE-LIKE 6"/>
    <property type="match status" value="1"/>
</dbReference>
<dbReference type="Gene3D" id="1.10.510.10">
    <property type="entry name" value="Transferase(Phosphotransferase) domain 1"/>
    <property type="match status" value="1"/>
</dbReference>
<dbReference type="PANTHER" id="PTHR27005">
    <property type="entry name" value="WALL-ASSOCIATED RECEPTOR KINASE-LIKE 21"/>
    <property type="match status" value="1"/>
</dbReference>
<feature type="compositionally biased region" description="Acidic residues" evidence="16">
    <location>
        <begin position="903"/>
        <end position="917"/>
    </location>
</feature>
<keyword evidence="12" id="KW-1015">Disulfide bond</keyword>
<evidence type="ECO:0000256" key="18">
    <source>
        <dbReference type="SAM" id="SignalP"/>
    </source>
</evidence>
<dbReference type="GO" id="GO:0005886">
    <property type="term" value="C:plasma membrane"/>
    <property type="evidence" value="ECO:0007669"/>
    <property type="project" value="TreeGrafter"/>
</dbReference>
<keyword evidence="8" id="KW-0418">Kinase</keyword>
<dbReference type="InterPro" id="IPR045274">
    <property type="entry name" value="WAK-like"/>
</dbReference>
<feature type="chain" id="PRO_5035261534" description="Protein kinase domain-containing protein" evidence="18">
    <location>
        <begin position="20"/>
        <end position="952"/>
    </location>
</feature>
<reference evidence="20 21" key="1">
    <citation type="journal article" date="2021" name="bioRxiv">
        <title>The Gossypium anomalum genome as a resource for cotton improvement and evolutionary analysis of hybrid incompatibility.</title>
        <authorList>
            <person name="Grover C.E."/>
            <person name="Yuan D."/>
            <person name="Arick M.A."/>
            <person name="Miller E.R."/>
            <person name="Hu G."/>
            <person name="Peterson D.G."/>
            <person name="Wendel J.F."/>
            <person name="Udall J.A."/>
        </authorList>
    </citation>
    <scope>NUCLEOTIDE SEQUENCE [LARGE SCALE GENOMIC DNA]</scope>
    <source>
        <strain evidence="20">JFW-Udall</strain>
        <tissue evidence="20">Leaf</tissue>
    </source>
</reference>
<dbReference type="InterPro" id="IPR011009">
    <property type="entry name" value="Kinase-like_dom_sf"/>
</dbReference>
<feature type="region of interest" description="Disordered" evidence="16">
    <location>
        <begin position="896"/>
        <end position="918"/>
    </location>
</feature>
<evidence type="ECO:0000256" key="14">
    <source>
        <dbReference type="ARBA" id="ARBA00047558"/>
    </source>
</evidence>
<evidence type="ECO:0000256" key="10">
    <source>
        <dbReference type="ARBA" id="ARBA00022989"/>
    </source>
</evidence>
<dbReference type="CDD" id="cd14066">
    <property type="entry name" value="STKc_IRAK"/>
    <property type="match status" value="1"/>
</dbReference>
<keyword evidence="7" id="KW-0547">Nucleotide-binding</keyword>
<evidence type="ECO:0000256" key="13">
    <source>
        <dbReference type="ARBA" id="ARBA00023180"/>
    </source>
</evidence>
<comment type="subcellular location">
    <subcellularLocation>
        <location evidence="1">Membrane</location>
        <topology evidence="1">Single-pass type I membrane protein</topology>
    </subcellularLocation>
</comment>
<keyword evidence="21" id="KW-1185">Reference proteome</keyword>
<feature type="signal peptide" evidence="18">
    <location>
        <begin position="1"/>
        <end position="19"/>
    </location>
</feature>
<keyword evidence="5 17" id="KW-0812">Transmembrane</keyword>
<dbReference type="GO" id="GO:0007166">
    <property type="term" value="P:cell surface receptor signaling pathway"/>
    <property type="evidence" value="ECO:0007669"/>
    <property type="project" value="InterPro"/>
</dbReference>
<evidence type="ECO:0000256" key="3">
    <source>
        <dbReference type="ARBA" id="ARBA00022553"/>
    </source>
</evidence>
<dbReference type="OrthoDB" id="939608at2759"/>
<keyword evidence="4" id="KW-0808">Transferase</keyword>
<sequence>MGVLWMLFYFTLLVWPSLQEEEGKCVEKCGNVTIPFPFGIKSECYTDPSFQVTCKNGEKPYISRINMEILGSFTSRDVIVNNPVTYSNCPSKGDNGSGDVDLTDSPFFFSVNNLFGSIGCGHSATVFSNRTDPIGGCLQPRCGDVTEFQGCYATVSENLTSYTAKMSPFTNESNGRNACTSAFMFYVGNFGHFTFPRDINIDSTHVPATLEWKTFDPKLKVPLRKSGCTEKCGNIDMLYPFGIEDRCYMNDAFRVSCEETIDGLKPFISSINLELVDVKFSEGRVIINNSITYSNCNNHEDDRKKGVSVNLTNTPFYFSDIFNGFGSVGCGNFATIYHNQTDHPIGGCLQPSCNSNANLSTNDMCITSIPPRLDTFAASLTKKYRSYDGNRSCGSAFVFDMDSLDNDGLLTVPHTKRHVATSLQWGKPLPAPCKLKDGQKTFCNSEGHYCWSWLSRELLCVCSESEYASAYSVDVCEEPGKCENSKRRYCNMLCLNAPGNYCSLTCPEGYQYSDEEYRCKLMQTNSPTLPGRTRNLIIIIGCSTSIGTIFALLCIWRLFKALERRNDIKLKQKYFKRNGGLLLQQQLSSKEGNVEKIKLFASKELEKATDYYNENRILGRGGQGIVYKGMLTDGSIVAIKRSKLVEKKVLEEMKLEQFINEVIILSQINHRNVVKLLGCCLETNVPLLVYEFIPNGTLSDLIHKPNEEFPLTWEMRLRIATEIANALFYLHSAASVPIYHRDIKSSNILLDDKYRAKVSDFGISRSVAIEQTHVTTRVHGTLGYLDPEYFRSNQYTEKSDVYSFGVVLVELLTGQKPISSSHSEEQRGSLVTFFLHSMKEDSLFDILDPQVMNEGPREQVIAVSWLAKRCLNINRNKRPTMKQVAMELERIRTSDETNVLQEQSDDEEDYEINDDVTDPWGISSCSTMEMETKIEGTTMAFKEHGSGFKNGK</sequence>
<dbReference type="PROSITE" id="PS00108">
    <property type="entry name" value="PROTEIN_KINASE_ST"/>
    <property type="match status" value="1"/>
</dbReference>
<evidence type="ECO:0000256" key="1">
    <source>
        <dbReference type="ARBA" id="ARBA00004479"/>
    </source>
</evidence>
<evidence type="ECO:0000313" key="21">
    <source>
        <dbReference type="Proteomes" id="UP000701853"/>
    </source>
</evidence>
<protein>
    <recommendedName>
        <fullName evidence="19">Protein kinase domain-containing protein</fullName>
    </recommendedName>
</protein>
<keyword evidence="3" id="KW-0597">Phosphoprotein</keyword>
<evidence type="ECO:0000256" key="16">
    <source>
        <dbReference type="SAM" id="MobiDB-lite"/>
    </source>
</evidence>
<keyword evidence="13" id="KW-0325">Glycoprotein</keyword>